<comment type="similarity">
    <text evidence="3">Belongs to the class I fructose-bisphosphate aldolase family.</text>
</comment>
<gene>
    <name evidence="8" type="ORF">F3Y22_tig00117012pilonHSYRG00148</name>
</gene>
<dbReference type="InterPro" id="IPR000741">
    <property type="entry name" value="FBA_I"/>
</dbReference>
<accession>A0A6A2WEW3</accession>
<comment type="caution">
    <text evidence="8">The sequence shown here is derived from an EMBL/GenBank/DDBJ whole genome shotgun (WGS) entry which is preliminary data.</text>
</comment>
<evidence type="ECO:0000256" key="3">
    <source>
        <dbReference type="ARBA" id="ARBA00010387"/>
    </source>
</evidence>
<reference evidence="8" key="1">
    <citation type="submission" date="2019-09" db="EMBL/GenBank/DDBJ databases">
        <title>Draft genome information of white flower Hibiscus syriacus.</title>
        <authorList>
            <person name="Kim Y.-M."/>
        </authorList>
    </citation>
    <scope>NUCLEOTIDE SEQUENCE [LARGE SCALE GENOMIC DNA]</scope>
    <source>
        <strain evidence="8">YM2019G1</strain>
    </source>
</reference>
<comment type="pathway">
    <text evidence="2">Carbohydrate degradation; glycolysis; D-glyceraldehyde 3-phosphate and glycerone phosphate from D-glucose: step 4/4.</text>
</comment>
<evidence type="ECO:0000256" key="7">
    <source>
        <dbReference type="ARBA" id="ARBA00024339"/>
    </source>
</evidence>
<dbReference type="InterPro" id="IPR039156">
    <property type="entry name" value="PHAF1/BROMI"/>
</dbReference>
<dbReference type="UniPathway" id="UPA00109">
    <property type="reaction ID" value="UER00183"/>
</dbReference>
<sequence>MGAIVLDLRPGLGIGPFTLGMPICKAFAQIGEEPLKLDIVISFPDHGFHLRFHPWFRGPSTLATFVAVYALFGPTYPGTYARTEGLSFSFPIPSQYSDCCHNGEAELPLEFPDGTTPVTCRVSIYDSSAGKKVGVGSLMDKASAPPLPTGSFYMEELGEGLFFTVGGQHIPFGASPQDVWSELGRPCGIHQNRLTKWVFTLLLILVLGQHFVPIISTIILPVVDTLFDGQTHKVKKFVLHMNYPGHADFSSYIKCNFVILDVNNYKNRITPSTKWEQVKEILGDCGRAAIQTQGYEEWLYCNGDSFPVLTSHLLDYRIFFSAHKDYLFVSLYWKDRCEVPPCCSLWTLRACLLAHADELVKTAKTIASPGRGILAMDEFNATSPGIGQYISGAIHFQDALYQYTIHGKKMVNVLAEQSIILRTVMSIPNGPSVVAVKEAARGFARYATDKGLVPIVEPEILLDADHRIVGLSKVQGLSYSRTGCWLHPQPPPPPNPSSCACNHVSGGQSEVEATLNLNAMNQALNPWNVSVSNARELQNTCLKMWGGRPENVKEAEDALLVREKANSLAQHGKYIGKGESEEAKHGMLVKVYVY</sequence>
<proteinExistence type="inferred from homology"/>
<keyword evidence="5" id="KW-0324">Glycolysis</keyword>
<comment type="catalytic activity">
    <reaction evidence="1">
        <text>beta-D-fructose 1,6-bisphosphate = D-glyceraldehyde 3-phosphate + dihydroxyacetone phosphate</text>
        <dbReference type="Rhea" id="RHEA:14729"/>
        <dbReference type="ChEBI" id="CHEBI:32966"/>
        <dbReference type="ChEBI" id="CHEBI:57642"/>
        <dbReference type="ChEBI" id="CHEBI:59776"/>
        <dbReference type="EC" id="4.1.2.13"/>
    </reaction>
</comment>
<protein>
    <recommendedName>
        <fullName evidence="4">fructose-bisphosphate aldolase</fullName>
        <ecNumber evidence="4">4.1.2.13</ecNumber>
    </recommendedName>
</protein>
<evidence type="ECO:0000313" key="8">
    <source>
        <dbReference type="EMBL" id="KAE8655971.1"/>
    </source>
</evidence>
<dbReference type="SUPFAM" id="SSF51569">
    <property type="entry name" value="Aldolase"/>
    <property type="match status" value="1"/>
</dbReference>
<evidence type="ECO:0000256" key="5">
    <source>
        <dbReference type="ARBA" id="ARBA00023152"/>
    </source>
</evidence>
<dbReference type="PANTHER" id="PTHR13465">
    <property type="entry name" value="UPF0183 PROTEIN"/>
    <property type="match status" value="1"/>
</dbReference>
<dbReference type="EMBL" id="VEPZ02001773">
    <property type="protein sequence ID" value="KAE8655971.1"/>
    <property type="molecule type" value="Genomic_DNA"/>
</dbReference>
<comment type="similarity">
    <text evidence="7">Belongs to the PHAF1 family.</text>
</comment>
<dbReference type="GO" id="GO:0004332">
    <property type="term" value="F:fructose-bisphosphate aldolase activity"/>
    <property type="evidence" value="ECO:0007669"/>
    <property type="project" value="UniProtKB-EC"/>
</dbReference>
<dbReference type="Pfam" id="PF03676">
    <property type="entry name" value="PHAF1"/>
    <property type="match status" value="2"/>
</dbReference>
<dbReference type="Gene3D" id="3.20.20.70">
    <property type="entry name" value="Aldolase class I"/>
    <property type="match status" value="3"/>
</dbReference>
<dbReference type="InterPro" id="IPR005373">
    <property type="entry name" value="PHAF1"/>
</dbReference>
<evidence type="ECO:0000313" key="9">
    <source>
        <dbReference type="Proteomes" id="UP000436088"/>
    </source>
</evidence>
<organism evidence="8 9">
    <name type="scientific">Hibiscus syriacus</name>
    <name type="common">Rose of Sharon</name>
    <dbReference type="NCBI Taxonomy" id="106335"/>
    <lineage>
        <taxon>Eukaryota</taxon>
        <taxon>Viridiplantae</taxon>
        <taxon>Streptophyta</taxon>
        <taxon>Embryophyta</taxon>
        <taxon>Tracheophyta</taxon>
        <taxon>Spermatophyta</taxon>
        <taxon>Magnoliopsida</taxon>
        <taxon>eudicotyledons</taxon>
        <taxon>Gunneridae</taxon>
        <taxon>Pentapetalae</taxon>
        <taxon>rosids</taxon>
        <taxon>malvids</taxon>
        <taxon>Malvales</taxon>
        <taxon>Malvaceae</taxon>
        <taxon>Malvoideae</taxon>
        <taxon>Hibiscus</taxon>
    </lineage>
</organism>
<evidence type="ECO:0000256" key="1">
    <source>
        <dbReference type="ARBA" id="ARBA00000441"/>
    </source>
</evidence>
<dbReference type="PANTHER" id="PTHR13465:SF2">
    <property type="entry name" value="PHAGOSOME ASSEMBLY FACTOR 1"/>
    <property type="match status" value="1"/>
</dbReference>
<dbReference type="Pfam" id="PF00274">
    <property type="entry name" value="Glycolytic"/>
    <property type="match status" value="2"/>
</dbReference>
<keyword evidence="6" id="KW-0456">Lyase</keyword>
<dbReference type="GO" id="GO:0006096">
    <property type="term" value="P:glycolytic process"/>
    <property type="evidence" value="ECO:0007669"/>
    <property type="project" value="UniProtKB-UniPathway"/>
</dbReference>
<dbReference type="AlphaFoldDB" id="A0A6A2WEW3"/>
<evidence type="ECO:0000256" key="2">
    <source>
        <dbReference type="ARBA" id="ARBA00004714"/>
    </source>
</evidence>
<evidence type="ECO:0000256" key="4">
    <source>
        <dbReference type="ARBA" id="ARBA00013068"/>
    </source>
</evidence>
<dbReference type="InterPro" id="IPR013785">
    <property type="entry name" value="Aldolase_TIM"/>
</dbReference>
<evidence type="ECO:0000256" key="6">
    <source>
        <dbReference type="ARBA" id="ARBA00023239"/>
    </source>
</evidence>
<dbReference type="Proteomes" id="UP000436088">
    <property type="component" value="Unassembled WGS sequence"/>
</dbReference>
<dbReference type="EC" id="4.1.2.13" evidence="4"/>
<keyword evidence="9" id="KW-1185">Reference proteome</keyword>
<name>A0A6A2WEW3_HIBSY</name>